<dbReference type="Proteomes" id="UP000054560">
    <property type="component" value="Unassembled WGS sequence"/>
</dbReference>
<organism evidence="1 2">
    <name type="scientific">Sphaeroforma arctica JP610</name>
    <dbReference type="NCBI Taxonomy" id="667725"/>
    <lineage>
        <taxon>Eukaryota</taxon>
        <taxon>Ichthyosporea</taxon>
        <taxon>Ichthyophonida</taxon>
        <taxon>Sphaeroforma</taxon>
    </lineage>
</organism>
<sequence>MAVYVLSQDVSDEAKRPTPDDRRDITSIRTIVASGTTNLPEKNVKKNVKNVQVQCAQYTSPVTPEAISIKSQSYIKLLENDNALCNTVTGEPSMACVKKLYDLLNAVASFDVMRQYSPRVRTLLVEVNFPEESEEGESGKIIESVMKEYA</sequence>
<name>A0A0L0FW72_9EUKA</name>
<evidence type="ECO:0000313" key="1">
    <source>
        <dbReference type="EMBL" id="KNC81070.1"/>
    </source>
</evidence>
<accession>A0A0L0FW72</accession>
<gene>
    <name evidence="1" type="ORF">SARC_06593</name>
</gene>
<evidence type="ECO:0000313" key="2">
    <source>
        <dbReference type="Proteomes" id="UP000054560"/>
    </source>
</evidence>
<reference evidence="1 2" key="1">
    <citation type="submission" date="2011-02" db="EMBL/GenBank/DDBJ databases">
        <title>The Genome Sequence of Sphaeroforma arctica JP610.</title>
        <authorList>
            <consortium name="The Broad Institute Genome Sequencing Platform"/>
            <person name="Russ C."/>
            <person name="Cuomo C."/>
            <person name="Young S.K."/>
            <person name="Zeng Q."/>
            <person name="Gargeya S."/>
            <person name="Alvarado L."/>
            <person name="Berlin A."/>
            <person name="Chapman S.B."/>
            <person name="Chen Z."/>
            <person name="Freedman E."/>
            <person name="Gellesch M."/>
            <person name="Goldberg J."/>
            <person name="Griggs A."/>
            <person name="Gujja S."/>
            <person name="Heilman E."/>
            <person name="Heiman D."/>
            <person name="Howarth C."/>
            <person name="Mehta T."/>
            <person name="Neiman D."/>
            <person name="Pearson M."/>
            <person name="Roberts A."/>
            <person name="Saif S."/>
            <person name="Shea T."/>
            <person name="Shenoy N."/>
            <person name="Sisk P."/>
            <person name="Stolte C."/>
            <person name="Sykes S."/>
            <person name="White J."/>
            <person name="Yandava C."/>
            <person name="Burger G."/>
            <person name="Gray M.W."/>
            <person name="Holland P.W.H."/>
            <person name="King N."/>
            <person name="Lang F.B.F."/>
            <person name="Roger A.J."/>
            <person name="Ruiz-Trillo I."/>
            <person name="Haas B."/>
            <person name="Nusbaum C."/>
            <person name="Birren B."/>
        </authorList>
    </citation>
    <scope>NUCLEOTIDE SEQUENCE [LARGE SCALE GENOMIC DNA]</scope>
    <source>
        <strain evidence="1 2">JP610</strain>
    </source>
</reference>
<dbReference type="EMBL" id="KQ242072">
    <property type="protein sequence ID" value="KNC81070.1"/>
    <property type="molecule type" value="Genomic_DNA"/>
</dbReference>
<dbReference type="GeneID" id="25907097"/>
<keyword evidence="2" id="KW-1185">Reference proteome</keyword>
<protein>
    <submittedName>
        <fullName evidence="1">Uncharacterized protein</fullName>
    </submittedName>
</protein>
<dbReference type="AlphaFoldDB" id="A0A0L0FW72"/>
<dbReference type="RefSeq" id="XP_014154972.1">
    <property type="nucleotide sequence ID" value="XM_014299497.1"/>
</dbReference>
<proteinExistence type="predicted"/>